<dbReference type="AlphaFoldDB" id="A0A1E7DJT5"/>
<dbReference type="Proteomes" id="UP000095658">
    <property type="component" value="Unassembled WGS sequence"/>
</dbReference>
<dbReference type="STRING" id="1714016.BA724_13955"/>
<sequence>MYNWDFPLNAGRGMSEGLNNAGIEEFKKAPWKYLTREAIQNSLDASDKSGKPVLVEFEKLTVSKDDLNQIELDHLRKIFEACSKYKNPPEKAEKFFNRGVDILGQDEISIFRISDYNTTGLTGINLPEGGNWNGLINEDGNSKKGNGAGGSFGVGKNAPFAASRLRTVFYGTSTTDEGEAFQGVSRIASHDLGEGETRGIGFFRQLKTYEPIIDKKDVPAIFHRKKEVPGTDVFILGVIDDNGWKTKLIQAVVENFFVAISQGKLEVKIADEPVISQENLPSVIEDHIRGEKRLFSDQYYEALVSEDSMHIVIEDYIDKDLGSMGSVDIYIKEGNKYCKKLAMVRSTGMKIMPYENFQGGFNFAGTVVIGPGKLDDFLRKIEPAAHDTWNPQLHEDDPELAKKVYNRFKNTIRAKIRELNEQDTSDVSDLSGLGSFLPDPDKEGSPFETADELNDEENDSAVPKAANIKDSLSKRKKGPSVKVIDSSPGKPKDKKKEKSKKKKTAKTDTTNPVDKKARLAGIERVRAYCTDAEKGLYTLKVVPNSTGEGTVQIYVVGEDSGLHVEPLEKISISGEPDTHVPLIDNGTFGPVQFKKGITKTFLINFKDSFRWSLEVKINEN</sequence>
<evidence type="ECO:0000313" key="2">
    <source>
        <dbReference type="EMBL" id="OES43350.1"/>
    </source>
</evidence>
<proteinExistence type="predicted"/>
<dbReference type="EMBL" id="MAMP01000026">
    <property type="protein sequence ID" value="OES43350.1"/>
    <property type="molecule type" value="Genomic_DNA"/>
</dbReference>
<evidence type="ECO:0000313" key="3">
    <source>
        <dbReference type="Proteomes" id="UP000095658"/>
    </source>
</evidence>
<keyword evidence="3" id="KW-1185">Reference proteome</keyword>
<evidence type="ECO:0000256" key="1">
    <source>
        <dbReference type="SAM" id="MobiDB-lite"/>
    </source>
</evidence>
<feature type="region of interest" description="Disordered" evidence="1">
    <location>
        <begin position="422"/>
        <end position="512"/>
    </location>
</feature>
<gene>
    <name evidence="2" type="ORF">BA724_13955</name>
</gene>
<accession>A0A1E7DJT5</accession>
<reference evidence="2 3" key="1">
    <citation type="submission" date="2016-06" db="EMBL/GenBank/DDBJ databases">
        <title>Domibacillus iocasae genome sequencing.</title>
        <authorList>
            <person name="Verma A."/>
            <person name="Pal Y."/>
            <person name="Ojha A.K."/>
            <person name="Krishnamurthi S."/>
        </authorList>
    </citation>
    <scope>NUCLEOTIDE SEQUENCE [LARGE SCALE GENOMIC DNA]</scope>
    <source>
        <strain evidence="2 3">DSM 29979</strain>
    </source>
</reference>
<protein>
    <submittedName>
        <fullName evidence="2">Uncharacterized protein</fullName>
    </submittedName>
</protein>
<feature type="compositionally biased region" description="Acidic residues" evidence="1">
    <location>
        <begin position="449"/>
        <end position="459"/>
    </location>
</feature>
<comment type="caution">
    <text evidence="2">The sequence shown here is derived from an EMBL/GenBank/DDBJ whole genome shotgun (WGS) entry which is preliminary data.</text>
</comment>
<name>A0A1E7DJT5_9BACI</name>
<organism evidence="2 3">
    <name type="scientific">Domibacillus iocasae</name>
    <dbReference type="NCBI Taxonomy" id="1714016"/>
    <lineage>
        <taxon>Bacteria</taxon>
        <taxon>Bacillati</taxon>
        <taxon>Bacillota</taxon>
        <taxon>Bacilli</taxon>
        <taxon>Bacillales</taxon>
        <taxon>Bacillaceae</taxon>
        <taxon>Domibacillus</taxon>
    </lineage>
</organism>